<dbReference type="Proteomes" id="UP000012062">
    <property type="component" value="Unassembled WGS sequence"/>
</dbReference>
<organism evidence="1 2">
    <name type="scientific">Mesorhizobium metallidurans STM 2683</name>
    <dbReference type="NCBI Taxonomy" id="1297569"/>
    <lineage>
        <taxon>Bacteria</taxon>
        <taxon>Pseudomonadati</taxon>
        <taxon>Pseudomonadota</taxon>
        <taxon>Alphaproteobacteria</taxon>
        <taxon>Hyphomicrobiales</taxon>
        <taxon>Phyllobacteriaceae</taxon>
        <taxon>Mesorhizobium</taxon>
    </lineage>
</organism>
<dbReference type="AlphaFoldDB" id="M5EQN8"/>
<sequence length="72" mass="8465">MLRRHIGFGKGKPAARYQLHCRSDQAARRQPKHKSEECMFDRTHLYHPFTMKSHSRVREVRCKSHAAPDVPP</sequence>
<proteinExistence type="predicted"/>
<keyword evidence="2" id="KW-1185">Reference proteome</keyword>
<evidence type="ECO:0000313" key="2">
    <source>
        <dbReference type="Proteomes" id="UP000012062"/>
    </source>
</evidence>
<reference evidence="1 2" key="1">
    <citation type="submission" date="2013-02" db="EMBL/GenBank/DDBJ databases">
        <authorList>
            <person name="Genoscope - CEA"/>
        </authorList>
    </citation>
    <scope>NUCLEOTIDE SEQUENCE [LARGE SCALE GENOMIC DNA]</scope>
    <source>
        <strain evidence="1 2">STM 2683</strain>
    </source>
</reference>
<accession>M5EQN8</accession>
<gene>
    <name evidence="1" type="ORF">MESS2_350019</name>
</gene>
<name>M5EQN8_9HYPH</name>
<comment type="caution">
    <text evidence="1">The sequence shown here is derived from an EMBL/GenBank/DDBJ whole genome shotgun (WGS) entry which is preliminary data.</text>
</comment>
<evidence type="ECO:0000313" key="1">
    <source>
        <dbReference type="EMBL" id="CCV06647.1"/>
    </source>
</evidence>
<dbReference type="EMBL" id="CAUM01000101">
    <property type="protein sequence ID" value="CCV06647.1"/>
    <property type="molecule type" value="Genomic_DNA"/>
</dbReference>
<protein>
    <submittedName>
        <fullName evidence="1">Uncharacterized protein</fullName>
    </submittedName>
</protein>
<dbReference type="STRING" id="1297569.MESS2_350019"/>